<protein>
    <submittedName>
        <fullName evidence="2">Quaternary ammonium transporter</fullName>
    </submittedName>
</protein>
<sequence>MILEYFFGILGVAIVLFVSTNVDDLFVLLGFFADPKFRAGEVVIGQYLGVTALYGASVLASLISLIIPAAYMGLLGLAPIFLGLKKLWTLLKGCEADDDLEDHEKASAGHGNIAAVAAVTIANGGDNISIYTPLFATRTIDQIAIFGVVFALLTALSLGAAHFLVNHRTIGAPIRRFGHLVVPFVLVGLGILILHGAGTIDLLSRL</sequence>
<dbReference type="InterPro" id="IPR004676">
    <property type="entry name" value="Cd-R_transporter"/>
</dbReference>
<keyword evidence="3" id="KW-1185">Reference proteome</keyword>
<keyword evidence="1" id="KW-0472">Membrane</keyword>
<feature type="transmembrane region" description="Helical" evidence="1">
    <location>
        <begin position="177"/>
        <end position="197"/>
    </location>
</feature>
<dbReference type="AlphaFoldDB" id="A0A387FRG3"/>
<dbReference type="Pfam" id="PF03596">
    <property type="entry name" value="Cad"/>
    <property type="match status" value="1"/>
</dbReference>
<feature type="transmembrane region" description="Helical" evidence="1">
    <location>
        <begin position="53"/>
        <end position="82"/>
    </location>
</feature>
<proteinExistence type="predicted"/>
<accession>A0A387FRG3</accession>
<dbReference type="KEGG" id="rjg:CCGE525_00710"/>
<dbReference type="Proteomes" id="UP000282195">
    <property type="component" value="Chromosome"/>
</dbReference>
<gene>
    <name evidence="2" type="ORF">CCGE525_00710</name>
</gene>
<keyword evidence="1" id="KW-0812">Transmembrane</keyword>
<evidence type="ECO:0000256" key="1">
    <source>
        <dbReference type="SAM" id="Phobius"/>
    </source>
</evidence>
<keyword evidence="1" id="KW-1133">Transmembrane helix</keyword>
<evidence type="ECO:0000313" key="3">
    <source>
        <dbReference type="Proteomes" id="UP000282195"/>
    </source>
</evidence>
<dbReference type="OrthoDB" id="7995400at2"/>
<organism evidence="2 3">
    <name type="scientific">Rhizobium jaguaris</name>
    <dbReference type="NCBI Taxonomy" id="1312183"/>
    <lineage>
        <taxon>Bacteria</taxon>
        <taxon>Pseudomonadati</taxon>
        <taxon>Pseudomonadota</taxon>
        <taxon>Alphaproteobacteria</taxon>
        <taxon>Hyphomicrobiales</taxon>
        <taxon>Rhizobiaceae</taxon>
        <taxon>Rhizobium/Agrobacterium group</taxon>
        <taxon>Rhizobium</taxon>
    </lineage>
</organism>
<dbReference type="EMBL" id="CP032694">
    <property type="protein sequence ID" value="AYG61229.1"/>
    <property type="molecule type" value="Genomic_DNA"/>
</dbReference>
<evidence type="ECO:0000313" key="2">
    <source>
        <dbReference type="EMBL" id="AYG61229.1"/>
    </source>
</evidence>
<name>A0A387FRG3_9HYPH</name>
<feature type="transmembrane region" description="Helical" evidence="1">
    <location>
        <begin position="6"/>
        <end position="32"/>
    </location>
</feature>
<reference evidence="2 3" key="1">
    <citation type="submission" date="2018-10" db="EMBL/GenBank/DDBJ databases">
        <title>Rhizobium etli, R. leguminosarum and a new Rhizobium genospecies from Phaseolus dumosus.</title>
        <authorList>
            <person name="Ramirez-Puebla S.T."/>
            <person name="Rogel-Hernandez M.A."/>
            <person name="Guerrero G."/>
            <person name="Ormeno-Orrillo E."/>
            <person name="Martinez-Romero J.C."/>
            <person name="Negrete-Yankelevich S."/>
            <person name="Martinez-Romero E."/>
        </authorList>
    </citation>
    <scope>NUCLEOTIDE SEQUENCE [LARGE SCALE GENOMIC DNA]</scope>
    <source>
        <strain evidence="2 3">CCGE525</strain>
    </source>
</reference>
<feature type="transmembrane region" description="Helical" evidence="1">
    <location>
        <begin position="143"/>
        <end position="165"/>
    </location>
</feature>